<dbReference type="PIRSF" id="PIRSF038038">
    <property type="entry name" value="SMN_Gemin2"/>
    <property type="match status" value="1"/>
</dbReference>
<dbReference type="GO" id="GO:0000245">
    <property type="term" value="P:spliceosomal complex assembly"/>
    <property type="evidence" value="ECO:0007669"/>
    <property type="project" value="UniProtKB-UniRule"/>
</dbReference>
<keyword evidence="2 7" id="KW-0963">Cytoplasm</keyword>
<dbReference type="GO" id="GO:0000387">
    <property type="term" value="P:spliceosomal snRNP assembly"/>
    <property type="evidence" value="ECO:0007669"/>
    <property type="project" value="UniProtKB-UniRule"/>
</dbReference>
<dbReference type="Pfam" id="PF04938">
    <property type="entry name" value="SIP1"/>
    <property type="match status" value="1"/>
</dbReference>
<dbReference type="InterPro" id="IPR035426">
    <property type="entry name" value="Gemin2/Brr1"/>
</dbReference>
<evidence type="ECO:0000313" key="8">
    <source>
        <dbReference type="EMBL" id="KAJ1525227.1"/>
    </source>
</evidence>
<evidence type="ECO:0000256" key="2">
    <source>
        <dbReference type="ARBA" id="ARBA00022490"/>
    </source>
</evidence>
<dbReference type="GO" id="GO:0032797">
    <property type="term" value="C:SMN complex"/>
    <property type="evidence" value="ECO:0007669"/>
    <property type="project" value="UniProtKB-UniRule"/>
</dbReference>
<evidence type="ECO:0000256" key="4">
    <source>
        <dbReference type="ARBA" id="ARBA00023187"/>
    </source>
</evidence>
<dbReference type="GO" id="GO:0005681">
    <property type="term" value="C:spliceosomal complex"/>
    <property type="evidence" value="ECO:0007669"/>
    <property type="project" value="UniProtKB-UniRule"/>
</dbReference>
<organism evidence="8 9">
    <name type="scientific">Megalurothrips usitatus</name>
    <name type="common">bean blossom thrips</name>
    <dbReference type="NCBI Taxonomy" id="439358"/>
    <lineage>
        <taxon>Eukaryota</taxon>
        <taxon>Metazoa</taxon>
        <taxon>Ecdysozoa</taxon>
        <taxon>Arthropoda</taxon>
        <taxon>Hexapoda</taxon>
        <taxon>Insecta</taxon>
        <taxon>Pterygota</taxon>
        <taxon>Neoptera</taxon>
        <taxon>Paraneoptera</taxon>
        <taxon>Thysanoptera</taxon>
        <taxon>Terebrantia</taxon>
        <taxon>Thripoidea</taxon>
        <taxon>Thripidae</taxon>
        <taxon>Megalurothrips</taxon>
    </lineage>
</organism>
<evidence type="ECO:0000313" key="9">
    <source>
        <dbReference type="Proteomes" id="UP001075354"/>
    </source>
</evidence>
<accession>A0AAV7XP68</accession>
<keyword evidence="3 7" id="KW-0507">mRNA processing</keyword>
<sequence>MDSDDSDYYTPATAFPVEPIRAKDIDLSVPPASGMEYLQRVMLETKRCDRVVTVRPNIVSTNTFQSSLEEDVKAASPLAPSVAWQEKQVSDFSRLRQKIVKWRSSKHPSPQLALPMLSDKKGWQNLCFGLQCDGGKGGSTGNPPLLSILVNIGQPMVDLLLNWHSQWLEECDHITHLHGQWIFALLSCLELPLHPDTCSTIRHIARLCQQIRNTMVDPEESELAAVNLIICLVGRYFNQTDLAD</sequence>
<dbReference type="InterPro" id="IPR017364">
    <property type="entry name" value="GEMIN2"/>
</dbReference>
<keyword evidence="4 7" id="KW-0508">mRNA splicing</keyword>
<dbReference type="EMBL" id="JAPTSV010000008">
    <property type="protein sequence ID" value="KAJ1525227.1"/>
    <property type="molecule type" value="Genomic_DNA"/>
</dbReference>
<dbReference type="Gene3D" id="1.20.58.1070">
    <property type="match status" value="1"/>
</dbReference>
<keyword evidence="9" id="KW-1185">Reference proteome</keyword>
<evidence type="ECO:0000256" key="7">
    <source>
        <dbReference type="PIRNR" id="PIRNR038038"/>
    </source>
</evidence>
<comment type="subunit">
    <text evidence="7">Part of the core SMN complex.</text>
</comment>
<dbReference type="PANTHER" id="PTHR12794">
    <property type="entry name" value="GEMIN2"/>
    <property type="match status" value="1"/>
</dbReference>
<comment type="similarity">
    <text evidence="5 7">Belongs to the gemin-2 family.</text>
</comment>
<evidence type="ECO:0000256" key="6">
    <source>
        <dbReference type="ARBA" id="ARBA00047179"/>
    </source>
</evidence>
<proteinExistence type="inferred from homology"/>
<reference evidence="8" key="1">
    <citation type="submission" date="2022-12" db="EMBL/GenBank/DDBJ databases">
        <title>Chromosome-level genome assembly of the bean flower thrips Megalurothrips usitatus.</title>
        <authorList>
            <person name="Ma L."/>
            <person name="Liu Q."/>
            <person name="Li H."/>
            <person name="Cai W."/>
        </authorList>
    </citation>
    <scope>NUCLEOTIDE SEQUENCE</scope>
    <source>
        <strain evidence="8">Cailab_2022a</strain>
    </source>
</reference>
<evidence type="ECO:0000256" key="3">
    <source>
        <dbReference type="ARBA" id="ARBA00022664"/>
    </source>
</evidence>
<dbReference type="PANTHER" id="PTHR12794:SF0">
    <property type="entry name" value="GEM-ASSOCIATED PROTEIN 2"/>
    <property type="match status" value="1"/>
</dbReference>
<comment type="function">
    <text evidence="7">The SMN complex catalyzes the assembly of small nuclear ribonucleoproteins (snRNPs), the building blocks of the spliceosome, and thereby plays an important role in the splicing of cellular pre-mRNAs.</text>
</comment>
<evidence type="ECO:0000256" key="5">
    <source>
        <dbReference type="ARBA" id="ARBA00025758"/>
    </source>
</evidence>
<protein>
    <recommendedName>
        <fullName evidence="6 7">Gem-associated protein 2</fullName>
    </recommendedName>
</protein>
<dbReference type="Proteomes" id="UP001075354">
    <property type="component" value="Chromosome 8"/>
</dbReference>
<comment type="subcellular location">
    <subcellularLocation>
        <location evidence="1">Cytoplasm</location>
    </subcellularLocation>
</comment>
<comment type="caution">
    <text evidence="8">The sequence shown here is derived from an EMBL/GenBank/DDBJ whole genome shotgun (WGS) entry which is preliminary data.</text>
</comment>
<gene>
    <name evidence="8" type="ORF">ONE63_010054</name>
</gene>
<name>A0AAV7XP68_9NEOP</name>
<dbReference type="AlphaFoldDB" id="A0AAV7XP68"/>
<evidence type="ECO:0000256" key="1">
    <source>
        <dbReference type="ARBA" id="ARBA00004496"/>
    </source>
</evidence>